<keyword evidence="2" id="KW-1185">Reference proteome</keyword>
<accession>A0ABU8H2K3</accession>
<proteinExistence type="predicted"/>
<sequence>MSEGVTYRNWRGRPALTKDGAARVVMTVGGGWIGAKAEDGIDALTIAREGASIGEGQFADMFAAWKLPDLSGWYQSRADRPFSSLAAARAWARR</sequence>
<protein>
    <submittedName>
        <fullName evidence="1">Uncharacterized protein</fullName>
    </submittedName>
</protein>
<evidence type="ECO:0000313" key="1">
    <source>
        <dbReference type="EMBL" id="MEI5687240.1"/>
    </source>
</evidence>
<organism evidence="1 2">
    <name type="scientific">Sphingomonas kyungheensis</name>
    <dbReference type="NCBI Taxonomy" id="1069987"/>
    <lineage>
        <taxon>Bacteria</taxon>
        <taxon>Pseudomonadati</taxon>
        <taxon>Pseudomonadota</taxon>
        <taxon>Alphaproteobacteria</taxon>
        <taxon>Sphingomonadales</taxon>
        <taxon>Sphingomonadaceae</taxon>
        <taxon>Sphingomonas</taxon>
    </lineage>
</organism>
<comment type="caution">
    <text evidence="1">The sequence shown here is derived from an EMBL/GenBank/DDBJ whole genome shotgun (WGS) entry which is preliminary data.</text>
</comment>
<dbReference type="EMBL" id="JBBBDM010000003">
    <property type="protein sequence ID" value="MEI5687240.1"/>
    <property type="molecule type" value="Genomic_DNA"/>
</dbReference>
<name>A0ABU8H2K3_9SPHN</name>
<gene>
    <name evidence="1" type="ORF">V8201_09145</name>
</gene>
<dbReference type="RefSeq" id="WP_336545094.1">
    <property type="nucleotide sequence ID" value="NZ_JBBBDM010000003.1"/>
</dbReference>
<reference evidence="1 2" key="1">
    <citation type="journal article" date="2013" name="Int. J. Syst. Evol. Microbiol.">
        <title>Sphingomonas kyungheensis sp. nov., a bacterium with ginsenoside-converting activity isolated from soil of a ginseng field.</title>
        <authorList>
            <person name="Son H.M."/>
            <person name="Yang J.E."/>
            <person name="Park Y."/>
            <person name="Han C.K."/>
            <person name="Kim S.G."/>
            <person name="Kook M."/>
            <person name="Yi T.H."/>
        </authorList>
    </citation>
    <scope>NUCLEOTIDE SEQUENCE [LARGE SCALE GENOMIC DNA]</scope>
    <source>
        <strain evidence="1 2">LMG 26582</strain>
    </source>
</reference>
<dbReference type="Proteomes" id="UP001367771">
    <property type="component" value="Unassembled WGS sequence"/>
</dbReference>
<evidence type="ECO:0000313" key="2">
    <source>
        <dbReference type="Proteomes" id="UP001367771"/>
    </source>
</evidence>